<gene>
    <name evidence="1" type="ORF">SAMN02745947_05246</name>
</gene>
<dbReference type="Gene3D" id="3.10.450.50">
    <property type="match status" value="1"/>
</dbReference>
<sequence length="67" mass="7084">MTDRHRSLLGEIAICELTDDYSQAVMRGDGSTAAACYSEDGALSADSVPDIVGRERIGSIPDKTSAH</sequence>
<dbReference type="InterPro" id="IPR032710">
    <property type="entry name" value="NTF2-like_dom_sf"/>
</dbReference>
<protein>
    <recommendedName>
        <fullName evidence="3">Nuclear transport factor 2 family protein</fullName>
    </recommendedName>
</protein>
<dbReference type="EMBL" id="FXAV01000031">
    <property type="protein sequence ID" value="SMG58460.1"/>
    <property type="molecule type" value="Genomic_DNA"/>
</dbReference>
<comment type="caution">
    <text evidence="1">The sequence shown here is derived from an EMBL/GenBank/DDBJ whole genome shotgun (WGS) entry which is preliminary data.</text>
</comment>
<keyword evidence="2" id="KW-1185">Reference proteome</keyword>
<accession>A0ABY1MIF8</accession>
<evidence type="ECO:0008006" key="3">
    <source>
        <dbReference type="Google" id="ProtNLM"/>
    </source>
</evidence>
<reference evidence="1 2" key="1">
    <citation type="submission" date="2017-04" db="EMBL/GenBank/DDBJ databases">
        <authorList>
            <person name="Varghese N."/>
            <person name="Submissions S."/>
        </authorList>
    </citation>
    <scope>NUCLEOTIDE SEQUENCE [LARGE SCALE GENOMIC DNA]</scope>
    <source>
        <strain evidence="1 2">J3</strain>
    </source>
</reference>
<organism evidence="1 2">
    <name type="scientific">Rhodococcus rhodochrous J3</name>
    <dbReference type="NCBI Taxonomy" id="903528"/>
    <lineage>
        <taxon>Bacteria</taxon>
        <taxon>Bacillati</taxon>
        <taxon>Actinomycetota</taxon>
        <taxon>Actinomycetes</taxon>
        <taxon>Mycobacteriales</taxon>
        <taxon>Nocardiaceae</taxon>
        <taxon>Rhodococcus</taxon>
    </lineage>
</organism>
<name>A0ABY1MIF8_RHORH</name>
<dbReference type="Proteomes" id="UP000193566">
    <property type="component" value="Unassembled WGS sequence"/>
</dbReference>
<dbReference type="SUPFAM" id="SSF54427">
    <property type="entry name" value="NTF2-like"/>
    <property type="match status" value="1"/>
</dbReference>
<evidence type="ECO:0000313" key="1">
    <source>
        <dbReference type="EMBL" id="SMG58460.1"/>
    </source>
</evidence>
<proteinExistence type="predicted"/>
<evidence type="ECO:0000313" key="2">
    <source>
        <dbReference type="Proteomes" id="UP000193566"/>
    </source>
</evidence>